<dbReference type="AlphaFoldDB" id="A0A9P7RU25"/>
<protein>
    <recommendedName>
        <fullName evidence="7">Peptidase A1 domain-containing protein</fullName>
    </recommendedName>
</protein>
<dbReference type="GO" id="GO:0004190">
    <property type="term" value="F:aspartic-type endopeptidase activity"/>
    <property type="evidence" value="ECO:0007669"/>
    <property type="project" value="UniProtKB-KW"/>
</dbReference>
<feature type="chain" id="PRO_5040364277" description="Peptidase A1 domain-containing protein" evidence="6">
    <location>
        <begin position="25"/>
        <end position="486"/>
    </location>
</feature>
<evidence type="ECO:0000256" key="3">
    <source>
        <dbReference type="PIRSR" id="PIRSR601461-1"/>
    </source>
</evidence>
<keyword evidence="5" id="KW-0378">Hydrolase</keyword>
<dbReference type="PANTHER" id="PTHR47966:SF75">
    <property type="entry name" value="ENDOPEPTIDASE (CTSD), PUTATIVE (AFU_ORTHOLOGUE AFUA_4G07040)-RELATED"/>
    <property type="match status" value="1"/>
</dbReference>
<feature type="active site" evidence="3">
    <location>
        <position position="374"/>
    </location>
</feature>
<reference evidence="8" key="1">
    <citation type="journal article" date="2021" name="Genome Biol. Evol.">
        <title>The assembled and annotated genome of the fairy-ring fungus Marasmius oreades.</title>
        <authorList>
            <person name="Hiltunen M."/>
            <person name="Ament-Velasquez S.L."/>
            <person name="Johannesson H."/>
        </authorList>
    </citation>
    <scope>NUCLEOTIDE SEQUENCE</scope>
    <source>
        <strain evidence="8">03SP1</strain>
    </source>
</reference>
<feature type="active site" evidence="3">
    <location>
        <position position="175"/>
    </location>
</feature>
<feature type="signal peptide" evidence="6">
    <location>
        <begin position="1"/>
        <end position="24"/>
    </location>
</feature>
<dbReference type="SUPFAM" id="SSF50630">
    <property type="entry name" value="Acid proteases"/>
    <property type="match status" value="1"/>
</dbReference>
<keyword evidence="2 5" id="KW-0064">Aspartyl protease</keyword>
<dbReference type="InterPro" id="IPR001461">
    <property type="entry name" value="Aspartic_peptidase_A1"/>
</dbReference>
<dbReference type="OrthoDB" id="2747330at2759"/>
<accession>A0A9P7RU25</accession>
<dbReference type="EMBL" id="CM032187">
    <property type="protein sequence ID" value="KAG7089786.1"/>
    <property type="molecule type" value="Genomic_DNA"/>
</dbReference>
<feature type="disulfide bond" evidence="4">
    <location>
        <begin position="188"/>
        <end position="198"/>
    </location>
</feature>
<organism evidence="8 9">
    <name type="scientific">Marasmius oreades</name>
    <name type="common">fairy-ring Marasmius</name>
    <dbReference type="NCBI Taxonomy" id="181124"/>
    <lineage>
        <taxon>Eukaryota</taxon>
        <taxon>Fungi</taxon>
        <taxon>Dikarya</taxon>
        <taxon>Basidiomycota</taxon>
        <taxon>Agaricomycotina</taxon>
        <taxon>Agaricomycetes</taxon>
        <taxon>Agaricomycetidae</taxon>
        <taxon>Agaricales</taxon>
        <taxon>Marasmiineae</taxon>
        <taxon>Marasmiaceae</taxon>
        <taxon>Marasmius</taxon>
    </lineage>
</organism>
<keyword evidence="4" id="KW-1015">Disulfide bond</keyword>
<dbReference type="InterPro" id="IPR033121">
    <property type="entry name" value="PEPTIDASE_A1"/>
</dbReference>
<dbReference type="InterPro" id="IPR001969">
    <property type="entry name" value="Aspartic_peptidase_AS"/>
</dbReference>
<comment type="similarity">
    <text evidence="1 5">Belongs to the peptidase A1 family.</text>
</comment>
<dbReference type="Proteomes" id="UP001049176">
    <property type="component" value="Chromosome 7"/>
</dbReference>
<keyword evidence="5" id="KW-0645">Protease</keyword>
<dbReference type="CDD" id="cd05471">
    <property type="entry name" value="pepsin_like"/>
    <property type="match status" value="1"/>
</dbReference>
<dbReference type="InterPro" id="IPR021109">
    <property type="entry name" value="Peptidase_aspartic_dom_sf"/>
</dbReference>
<evidence type="ECO:0000259" key="7">
    <source>
        <dbReference type="PROSITE" id="PS51767"/>
    </source>
</evidence>
<evidence type="ECO:0000313" key="9">
    <source>
        <dbReference type="Proteomes" id="UP001049176"/>
    </source>
</evidence>
<dbReference type="PANTHER" id="PTHR47966">
    <property type="entry name" value="BETA-SITE APP-CLEAVING ENZYME, ISOFORM A-RELATED"/>
    <property type="match status" value="1"/>
</dbReference>
<dbReference type="RefSeq" id="XP_043006256.1">
    <property type="nucleotide sequence ID" value="XM_043156469.1"/>
</dbReference>
<dbReference type="Gene3D" id="2.40.70.10">
    <property type="entry name" value="Acid Proteases"/>
    <property type="match status" value="2"/>
</dbReference>
<dbReference type="PRINTS" id="PR00792">
    <property type="entry name" value="PEPSIN"/>
</dbReference>
<evidence type="ECO:0000256" key="1">
    <source>
        <dbReference type="ARBA" id="ARBA00007447"/>
    </source>
</evidence>
<dbReference type="InterPro" id="IPR034164">
    <property type="entry name" value="Pepsin-like_dom"/>
</dbReference>
<dbReference type="FunFam" id="2.40.70.10:FF:000008">
    <property type="entry name" value="Cathepsin D"/>
    <property type="match status" value="1"/>
</dbReference>
<evidence type="ECO:0000256" key="2">
    <source>
        <dbReference type="ARBA" id="ARBA00022750"/>
    </source>
</evidence>
<evidence type="ECO:0000313" key="8">
    <source>
        <dbReference type="EMBL" id="KAG7089786.1"/>
    </source>
</evidence>
<evidence type="ECO:0000256" key="4">
    <source>
        <dbReference type="PIRSR" id="PIRSR601461-2"/>
    </source>
</evidence>
<name>A0A9P7RU25_9AGAR</name>
<gene>
    <name evidence="8" type="ORF">E1B28_011437</name>
</gene>
<dbReference type="PROSITE" id="PS00141">
    <property type="entry name" value="ASP_PROTEASE"/>
    <property type="match status" value="2"/>
</dbReference>
<evidence type="ECO:0000256" key="5">
    <source>
        <dbReference type="RuleBase" id="RU000454"/>
    </source>
</evidence>
<comment type="caution">
    <text evidence="8">The sequence shown here is derived from an EMBL/GenBank/DDBJ whole genome shotgun (WGS) entry which is preliminary data.</text>
</comment>
<keyword evidence="9" id="KW-1185">Reference proteome</keyword>
<evidence type="ECO:0000256" key="6">
    <source>
        <dbReference type="SAM" id="SignalP"/>
    </source>
</evidence>
<dbReference type="GeneID" id="66080512"/>
<sequence>MQIVLYSSFFLTFTLFSLDGFVLGASTSVNTRLYSTPLQAVKGQISHKPRSTVPASVVHQQHINRALRRLSLATGRVPPSDSQFLTKIHERIAVEASHSCFHNEKRLNRVGVPGLFKLATATSKEETGGIINLVHGTEDDEGGHSTQLQIESTDVGYFCDAHIGTPARPFKLLVDTGSSDLWIPDENCHGDDENIPGCGPHASIGPNSSSTFQNTREVFFIFYVSGYALGNMVTDHVSIAQLTVQNLKFGAAIRESQSVVSANVPWDGILGLGQPALSRQPNTTSFLDVLKNQNQVSKNVVSFKIPRHLDAHKKNSEGEMTIGGLNPNQYHKNTLVTIKNVNKKGFWEVPIDGLVVNGVQLGWVAHGNRTGVLDTGTSLLVVTPSDADAIHALIPGARFDFGQKQWTIPCTSNTSMTFRFGNRSFTIDPRDLIFDLPINATTCYSGITAGKLGLGSKAWLVGDTILKNMYLSLNRETDEISFAQLK</sequence>
<feature type="domain" description="Peptidase A1" evidence="7">
    <location>
        <begin position="157"/>
        <end position="483"/>
    </location>
</feature>
<dbReference type="PROSITE" id="PS51767">
    <property type="entry name" value="PEPTIDASE_A1"/>
    <property type="match status" value="1"/>
</dbReference>
<dbReference type="KEGG" id="more:E1B28_011437"/>
<proteinExistence type="inferred from homology"/>
<keyword evidence="6" id="KW-0732">Signal</keyword>
<dbReference type="Pfam" id="PF00026">
    <property type="entry name" value="Asp"/>
    <property type="match status" value="1"/>
</dbReference>
<dbReference type="GO" id="GO:0006508">
    <property type="term" value="P:proteolysis"/>
    <property type="evidence" value="ECO:0007669"/>
    <property type="project" value="UniProtKB-KW"/>
</dbReference>